<dbReference type="InterPro" id="IPR036388">
    <property type="entry name" value="WH-like_DNA-bd_sf"/>
</dbReference>
<name>A0ABT2Y3D4_9MOLU</name>
<evidence type="ECO:0000256" key="4">
    <source>
        <dbReference type="ARBA" id="ARBA00023125"/>
    </source>
</evidence>
<keyword evidence="7" id="KW-0808">Transferase</keyword>
<accession>A0ABT2Y3D4</accession>
<evidence type="ECO:0000256" key="1">
    <source>
        <dbReference type="ARBA" id="ARBA00005384"/>
    </source>
</evidence>
<dbReference type="InterPro" id="IPR000524">
    <property type="entry name" value="Tscrpt_reg_HTH_GntR"/>
</dbReference>
<dbReference type="SUPFAM" id="SSF46785">
    <property type="entry name" value="Winged helix' DNA-binding domain"/>
    <property type="match status" value="1"/>
</dbReference>
<dbReference type="RefSeq" id="WP_263607362.1">
    <property type="nucleotide sequence ID" value="NZ_JAOVQM010000001.1"/>
</dbReference>
<comment type="similarity">
    <text evidence="1">In the C-terminal section; belongs to the class-I pyridoxal-phosphate-dependent aminotransferase family.</text>
</comment>
<reference evidence="7" key="1">
    <citation type="submission" date="2022-09" db="EMBL/GenBank/DDBJ databases">
        <title>Novel Mycoplasma species identified in domestic and wild animals.</title>
        <authorList>
            <person name="Volokhov D.V."/>
            <person name="Furtak V.A."/>
            <person name="Zagorodnyaya T.A."/>
        </authorList>
    </citation>
    <scope>NUCLEOTIDE SEQUENCE</scope>
    <source>
        <strain evidence="7">Oakley</strain>
    </source>
</reference>
<sequence length="458" mass="52765">MKTKSQSVYEELKRLILEGKYKPNEKLPSKRKLAYATQVSIFTIQNAYDQLLMEGYIYTKEKIGYFVSEGITPIQTKSTTTIVKPIIQPTTIYDLSFKTNVVDNDLFPLSTWTKLSREVLSTSIYPLMNVTPSEGILELRMEIVKYLEIYRHIQVIPEQIIVGSGSQPLLNLLVELLGREHIYALENPGYPRIYQTLKGLGVDIKPIALDESGVEVESLIKSNASILHITPAHQFPTGIVMPIQRRLALLQWAMENNRYIIEDDYDSEFRFGGAPVSTMFGLTKEPKVIYMNSFTKSLGPAFKMGYIVLPIELLPRYQEIKSHHSSTVPNFEQYILYKFMKEGHFDRHLNRTRLIYQKKIQIIQSVIKAYPMLEMKGNEAGLHFILKVHTKMSESDLVQALRTHKIDIKGLHEFDIEPTGSESPYLVMGYSGIHMENIKQQIQQLCEYIHQIINRKIE</sequence>
<keyword evidence="7" id="KW-0032">Aminotransferase</keyword>
<evidence type="ECO:0000313" key="8">
    <source>
        <dbReference type="Proteomes" id="UP001177160"/>
    </source>
</evidence>
<dbReference type="Gene3D" id="1.10.10.10">
    <property type="entry name" value="Winged helix-like DNA-binding domain superfamily/Winged helix DNA-binding domain"/>
    <property type="match status" value="1"/>
</dbReference>
<keyword evidence="8" id="KW-1185">Reference proteome</keyword>
<dbReference type="CDD" id="cd07377">
    <property type="entry name" value="WHTH_GntR"/>
    <property type="match status" value="1"/>
</dbReference>
<evidence type="ECO:0000256" key="2">
    <source>
        <dbReference type="ARBA" id="ARBA00022898"/>
    </source>
</evidence>
<dbReference type="Gene3D" id="3.40.640.10">
    <property type="entry name" value="Type I PLP-dependent aspartate aminotransferase-like (Major domain)"/>
    <property type="match status" value="1"/>
</dbReference>
<dbReference type="InterPro" id="IPR004839">
    <property type="entry name" value="Aminotransferase_I/II_large"/>
</dbReference>
<dbReference type="CDD" id="cd00609">
    <property type="entry name" value="AAT_like"/>
    <property type="match status" value="1"/>
</dbReference>
<proteinExistence type="inferred from homology"/>
<feature type="domain" description="HTH gntR-type" evidence="6">
    <location>
        <begin position="2"/>
        <end position="70"/>
    </location>
</feature>
<organism evidence="7 8">
    <name type="scientific">Paracholeplasma manati</name>
    <dbReference type="NCBI Taxonomy" id="591373"/>
    <lineage>
        <taxon>Bacteria</taxon>
        <taxon>Bacillati</taxon>
        <taxon>Mycoplasmatota</taxon>
        <taxon>Mollicutes</taxon>
        <taxon>Acholeplasmatales</taxon>
        <taxon>Acholeplasmataceae</taxon>
        <taxon>Paracholeplasma</taxon>
    </lineage>
</organism>
<keyword evidence="2" id="KW-0663">Pyridoxal phosphate</keyword>
<dbReference type="SMART" id="SM00345">
    <property type="entry name" value="HTH_GNTR"/>
    <property type="match status" value="1"/>
</dbReference>
<protein>
    <submittedName>
        <fullName evidence="7">PLP-dependent aminotransferase family protein</fullName>
    </submittedName>
</protein>
<keyword evidence="3" id="KW-0805">Transcription regulation</keyword>
<dbReference type="SUPFAM" id="SSF53383">
    <property type="entry name" value="PLP-dependent transferases"/>
    <property type="match status" value="1"/>
</dbReference>
<dbReference type="GO" id="GO:0008483">
    <property type="term" value="F:transaminase activity"/>
    <property type="evidence" value="ECO:0007669"/>
    <property type="project" value="UniProtKB-KW"/>
</dbReference>
<dbReference type="PANTHER" id="PTHR46577:SF1">
    <property type="entry name" value="HTH-TYPE TRANSCRIPTIONAL REGULATORY PROTEIN GABR"/>
    <property type="match status" value="1"/>
</dbReference>
<dbReference type="Pfam" id="PF00155">
    <property type="entry name" value="Aminotran_1_2"/>
    <property type="match status" value="1"/>
</dbReference>
<dbReference type="InterPro" id="IPR015421">
    <property type="entry name" value="PyrdxlP-dep_Trfase_major"/>
</dbReference>
<gene>
    <name evidence="7" type="ORF">N7548_00215</name>
</gene>
<dbReference type="InterPro" id="IPR036390">
    <property type="entry name" value="WH_DNA-bd_sf"/>
</dbReference>
<dbReference type="InterPro" id="IPR051446">
    <property type="entry name" value="HTH_trans_reg/aminotransferase"/>
</dbReference>
<dbReference type="Proteomes" id="UP001177160">
    <property type="component" value="Unassembled WGS sequence"/>
</dbReference>
<dbReference type="EMBL" id="JAOVQM010000001">
    <property type="protein sequence ID" value="MCV2231249.1"/>
    <property type="molecule type" value="Genomic_DNA"/>
</dbReference>
<comment type="caution">
    <text evidence="7">The sequence shown here is derived from an EMBL/GenBank/DDBJ whole genome shotgun (WGS) entry which is preliminary data.</text>
</comment>
<dbReference type="PANTHER" id="PTHR46577">
    <property type="entry name" value="HTH-TYPE TRANSCRIPTIONAL REGULATORY PROTEIN GABR"/>
    <property type="match status" value="1"/>
</dbReference>
<evidence type="ECO:0000256" key="3">
    <source>
        <dbReference type="ARBA" id="ARBA00023015"/>
    </source>
</evidence>
<dbReference type="Pfam" id="PF00392">
    <property type="entry name" value="GntR"/>
    <property type="match status" value="1"/>
</dbReference>
<dbReference type="PROSITE" id="PS50949">
    <property type="entry name" value="HTH_GNTR"/>
    <property type="match status" value="1"/>
</dbReference>
<evidence type="ECO:0000259" key="6">
    <source>
        <dbReference type="PROSITE" id="PS50949"/>
    </source>
</evidence>
<keyword evidence="4" id="KW-0238">DNA-binding</keyword>
<evidence type="ECO:0000313" key="7">
    <source>
        <dbReference type="EMBL" id="MCV2231249.1"/>
    </source>
</evidence>
<keyword evidence="5" id="KW-0804">Transcription</keyword>
<evidence type="ECO:0000256" key="5">
    <source>
        <dbReference type="ARBA" id="ARBA00023163"/>
    </source>
</evidence>
<dbReference type="InterPro" id="IPR015424">
    <property type="entry name" value="PyrdxlP-dep_Trfase"/>
</dbReference>